<feature type="region of interest" description="Disordered" evidence="9">
    <location>
        <begin position="280"/>
        <end position="299"/>
    </location>
</feature>
<dbReference type="InterPro" id="IPR005835">
    <property type="entry name" value="NTP_transferase_dom"/>
</dbReference>
<dbReference type="AlphaFoldDB" id="A0A1B1YT42"/>
<proteinExistence type="inferred from homology"/>
<keyword evidence="6" id="KW-0067">ATP-binding</keyword>
<dbReference type="PANTHER" id="PTHR43523:SF2">
    <property type="entry name" value="GLUCOSE-1-PHOSPHATE ADENYLYLTRANSFERASE"/>
    <property type="match status" value="1"/>
</dbReference>
<gene>
    <name evidence="12" type="ORF">PG2T_06785</name>
</gene>
<accession>A0A1B1YT42</accession>
<keyword evidence="2" id="KW-0321">Glycogen metabolism</keyword>
<dbReference type="InterPro" id="IPR005836">
    <property type="entry name" value="ADP_Glu_pyroP_CS"/>
</dbReference>
<comment type="similarity">
    <text evidence="1">Belongs to the bacterial/plant glucose-1-phosphate adenylyltransferase family.</text>
</comment>
<dbReference type="Pfam" id="PF00483">
    <property type="entry name" value="NTP_transferase"/>
    <property type="match status" value="1"/>
</dbReference>
<dbReference type="Gene3D" id="2.160.10.10">
    <property type="entry name" value="Hexapeptide repeat proteins"/>
    <property type="match status" value="1"/>
</dbReference>
<evidence type="ECO:0000256" key="7">
    <source>
        <dbReference type="ARBA" id="ARBA00023056"/>
    </source>
</evidence>
<evidence type="ECO:0000259" key="10">
    <source>
        <dbReference type="Pfam" id="PF00483"/>
    </source>
</evidence>
<keyword evidence="13" id="KW-1185">Reference proteome</keyword>
<evidence type="ECO:0000256" key="6">
    <source>
        <dbReference type="ARBA" id="ARBA00022840"/>
    </source>
</evidence>
<dbReference type="OrthoDB" id="9801810at2"/>
<dbReference type="CDD" id="cd04651">
    <property type="entry name" value="LbH_G1P_AT_C"/>
    <property type="match status" value="1"/>
</dbReference>
<dbReference type="CDD" id="cd02508">
    <property type="entry name" value="ADP_Glucose_PP"/>
    <property type="match status" value="1"/>
</dbReference>
<dbReference type="SUPFAM" id="SSF53448">
    <property type="entry name" value="Nucleotide-diphospho-sugar transferases"/>
    <property type="match status" value="1"/>
</dbReference>
<evidence type="ECO:0000259" key="11">
    <source>
        <dbReference type="Pfam" id="PF24894"/>
    </source>
</evidence>
<feature type="compositionally biased region" description="Basic and acidic residues" evidence="9">
    <location>
        <begin position="288"/>
        <end position="297"/>
    </location>
</feature>
<dbReference type="PANTHER" id="PTHR43523">
    <property type="entry name" value="GLUCOSE-1-PHOSPHATE ADENYLYLTRANSFERASE-RELATED"/>
    <property type="match status" value="1"/>
</dbReference>
<dbReference type="SUPFAM" id="SSF51161">
    <property type="entry name" value="Trimeric LpxA-like enzymes"/>
    <property type="match status" value="1"/>
</dbReference>
<protein>
    <submittedName>
        <fullName evidence="12">Uncharacterized protein</fullName>
    </submittedName>
</protein>
<keyword evidence="8" id="KW-0119">Carbohydrate metabolism</keyword>
<keyword evidence="4" id="KW-0548">Nucleotidyltransferase</keyword>
<dbReference type="InterPro" id="IPR056818">
    <property type="entry name" value="GlmU/GlgC-like_hexapep"/>
</dbReference>
<dbReference type="InterPro" id="IPR011831">
    <property type="entry name" value="ADP-Glc_PPase"/>
</dbReference>
<keyword evidence="5" id="KW-0547">Nucleotide-binding</keyword>
<evidence type="ECO:0000256" key="5">
    <source>
        <dbReference type="ARBA" id="ARBA00022741"/>
    </source>
</evidence>
<reference evidence="13" key="1">
    <citation type="submission" date="2016-03" db="EMBL/GenBank/DDBJ databases">
        <title>Complete genome sequence of Solimmundus cernigliae, representing a novel lineage of polycyclic aromatic hydrocarbon degraders within the Gammaproteobacteria.</title>
        <authorList>
            <person name="Singleton D.R."/>
            <person name="Dickey A.N."/>
            <person name="Scholl E.H."/>
            <person name="Wright F.A."/>
            <person name="Aitken M.D."/>
        </authorList>
    </citation>
    <scope>NUCLEOTIDE SEQUENCE [LARGE SCALE GENOMIC DNA]</scope>
    <source>
        <strain evidence="13">TR3.2</strain>
    </source>
</reference>
<dbReference type="GO" id="GO:0008878">
    <property type="term" value="F:glucose-1-phosphate adenylyltransferase activity"/>
    <property type="evidence" value="ECO:0007669"/>
    <property type="project" value="InterPro"/>
</dbReference>
<evidence type="ECO:0000313" key="12">
    <source>
        <dbReference type="EMBL" id="ANX03926.1"/>
    </source>
</evidence>
<dbReference type="InParanoid" id="A0A1B1YT42"/>
<dbReference type="InterPro" id="IPR029044">
    <property type="entry name" value="Nucleotide-diphossugar_trans"/>
</dbReference>
<evidence type="ECO:0000313" key="13">
    <source>
        <dbReference type="Proteomes" id="UP000092952"/>
    </source>
</evidence>
<dbReference type="Gene3D" id="3.90.550.10">
    <property type="entry name" value="Spore Coat Polysaccharide Biosynthesis Protein SpsA, Chain A"/>
    <property type="match status" value="1"/>
</dbReference>
<feature type="domain" description="Glucose-1-phosphate adenylyltransferase/Bifunctional protein GlmU-like C-terminal hexapeptide" evidence="11">
    <location>
        <begin position="296"/>
        <end position="378"/>
    </location>
</feature>
<dbReference type="STRING" id="1810504.PG2T_06785"/>
<evidence type="ECO:0000256" key="8">
    <source>
        <dbReference type="ARBA" id="ARBA00023277"/>
    </source>
</evidence>
<dbReference type="InterPro" id="IPR011004">
    <property type="entry name" value="Trimer_LpxA-like_sf"/>
</dbReference>
<name>A0A1B1YT42_9GAMM</name>
<evidence type="ECO:0000256" key="2">
    <source>
        <dbReference type="ARBA" id="ARBA00022600"/>
    </source>
</evidence>
<dbReference type="GO" id="GO:0005524">
    <property type="term" value="F:ATP binding"/>
    <property type="evidence" value="ECO:0007669"/>
    <property type="project" value="UniProtKB-KW"/>
</dbReference>
<dbReference type="PROSITE" id="PS00808">
    <property type="entry name" value="ADP_GLC_PYROPHOSPH_1"/>
    <property type="match status" value="1"/>
</dbReference>
<evidence type="ECO:0000256" key="3">
    <source>
        <dbReference type="ARBA" id="ARBA00022679"/>
    </source>
</evidence>
<dbReference type="EMBL" id="CP014671">
    <property type="protein sequence ID" value="ANX03926.1"/>
    <property type="molecule type" value="Genomic_DNA"/>
</dbReference>
<evidence type="ECO:0000256" key="4">
    <source>
        <dbReference type="ARBA" id="ARBA00022695"/>
    </source>
</evidence>
<organism evidence="12 13">
    <name type="scientific">Immundisolibacter cernigliae</name>
    <dbReference type="NCBI Taxonomy" id="1810504"/>
    <lineage>
        <taxon>Bacteria</taxon>
        <taxon>Pseudomonadati</taxon>
        <taxon>Pseudomonadota</taxon>
        <taxon>Gammaproteobacteria</taxon>
        <taxon>Immundisolibacterales</taxon>
        <taxon>Immundisolibacteraceae</taxon>
        <taxon>Immundisolibacter</taxon>
    </lineage>
</organism>
<dbReference type="Pfam" id="PF24894">
    <property type="entry name" value="Hexapep_GlmU"/>
    <property type="match status" value="1"/>
</dbReference>
<keyword evidence="7" id="KW-0320">Glycogen biosynthesis</keyword>
<dbReference type="KEGG" id="gbi:PG2T_06785"/>
<feature type="domain" description="Nucleotidyl transferase" evidence="10">
    <location>
        <begin position="6"/>
        <end position="263"/>
    </location>
</feature>
<dbReference type="Proteomes" id="UP000092952">
    <property type="component" value="Chromosome"/>
</dbReference>
<dbReference type="GO" id="GO:0005978">
    <property type="term" value="P:glycogen biosynthetic process"/>
    <property type="evidence" value="ECO:0007669"/>
    <property type="project" value="UniProtKB-KW"/>
</dbReference>
<sequence>MSNIFAMVLAGGRGTRLEGLTARRAKPAVPIGGRHRIIDFTLSNCVNSGLAHIGVLTQYMAQSLTPHLSAWNRMSRNAEVMTLPAGAGQEYAGTADAVHQNRNLILQLSPAQVLVLAADHVYQMDYAQMLQEHRQRGAQVTVGCIEVPVSAARNFGVMEVDEAGWITAFAEKPESPRAIPGRPGVVLASMGIYLFETGFLLKLLAEDATRPHSVHDFGRNVIPGALADARAYAHRLRYIRRPWTDGYWRDVGTVDAYWETSLELSGTSAPLDLDDPAWPIHSPPLDATEQRRDRRSDSSIANDADVRRSVLFPGVHIGAGVWLDGCIALPGARIAAGCRVRNAIIDENCRLPPGTVIGMDLDADRRRYPVTPNGVVLVAQ</sequence>
<evidence type="ECO:0000256" key="9">
    <source>
        <dbReference type="SAM" id="MobiDB-lite"/>
    </source>
</evidence>
<evidence type="ECO:0000256" key="1">
    <source>
        <dbReference type="ARBA" id="ARBA00010443"/>
    </source>
</evidence>
<keyword evidence="3" id="KW-0808">Transferase</keyword>